<organism evidence="7 9">
    <name type="scientific">Xenopus laevis</name>
    <name type="common">African clawed frog</name>
    <dbReference type="NCBI Taxonomy" id="8355"/>
    <lineage>
        <taxon>Eukaryota</taxon>
        <taxon>Metazoa</taxon>
        <taxon>Chordata</taxon>
        <taxon>Craniata</taxon>
        <taxon>Vertebrata</taxon>
        <taxon>Euteleostomi</taxon>
        <taxon>Amphibia</taxon>
        <taxon>Batrachia</taxon>
        <taxon>Anura</taxon>
        <taxon>Pipoidea</taxon>
        <taxon>Pipidae</taxon>
        <taxon>Xenopodinae</taxon>
        <taxon>Xenopus</taxon>
        <taxon>Xenopus</taxon>
    </lineage>
</organism>
<gene>
    <name evidence="8 9" type="primary">LOC108715139</name>
</gene>
<evidence type="ECO:0000313" key="8">
    <source>
        <dbReference type="RefSeq" id="XP_041416635.1"/>
    </source>
</evidence>
<dbReference type="PANTHER" id="PTHR28624">
    <property type="entry name" value="COILED-COIL DOMAIN-CONTAINING PROTEIN 51"/>
    <property type="match status" value="1"/>
</dbReference>
<evidence type="ECO:0000256" key="5">
    <source>
        <dbReference type="PROSITE-ProRule" id="PRU00309"/>
    </source>
</evidence>
<dbReference type="SMART" id="SM00980">
    <property type="entry name" value="THAP"/>
    <property type="match status" value="1"/>
</dbReference>
<dbReference type="RefSeq" id="XP_041416635.1">
    <property type="nucleotide sequence ID" value="XM_041560701.1"/>
</dbReference>
<dbReference type="InterPro" id="IPR037660">
    <property type="entry name" value="CCDC51"/>
</dbReference>
<keyword evidence="2 5" id="KW-0863">Zinc-finger</keyword>
<evidence type="ECO:0000256" key="1">
    <source>
        <dbReference type="ARBA" id="ARBA00022723"/>
    </source>
</evidence>
<evidence type="ECO:0000256" key="2">
    <source>
        <dbReference type="ARBA" id="ARBA00022771"/>
    </source>
</evidence>
<evidence type="ECO:0000313" key="9">
    <source>
        <dbReference type="RefSeq" id="XP_041416636.1"/>
    </source>
</evidence>
<dbReference type="SUPFAM" id="SSF57716">
    <property type="entry name" value="Glucocorticoid receptor-like (DNA-binding domain)"/>
    <property type="match status" value="1"/>
</dbReference>
<name>A0A8J1KGX2_XENLA</name>
<dbReference type="PANTHER" id="PTHR28624:SF1">
    <property type="entry name" value="MITOCHONDRIAL POTASSIUM CHANNEL"/>
    <property type="match status" value="1"/>
</dbReference>
<dbReference type="GO" id="GO:0008270">
    <property type="term" value="F:zinc ion binding"/>
    <property type="evidence" value="ECO:0007669"/>
    <property type="project" value="UniProtKB-KW"/>
</dbReference>
<dbReference type="GO" id="GO:0003677">
    <property type="term" value="F:DNA binding"/>
    <property type="evidence" value="ECO:0007669"/>
    <property type="project" value="UniProtKB-UniRule"/>
</dbReference>
<proteinExistence type="predicted"/>
<keyword evidence="3" id="KW-0862">Zinc</keyword>
<evidence type="ECO:0000256" key="3">
    <source>
        <dbReference type="ARBA" id="ARBA00022833"/>
    </source>
</evidence>
<accession>A0A8J1KGX2</accession>
<evidence type="ECO:0000313" key="7">
    <source>
        <dbReference type="Proteomes" id="UP000186698"/>
    </source>
</evidence>
<keyword evidence="4 5" id="KW-0238">DNA-binding</keyword>
<protein>
    <submittedName>
        <fullName evidence="8 9">Uncharacterized protein LOC108715139 isoform X1</fullName>
    </submittedName>
</protein>
<keyword evidence="7" id="KW-1185">Reference proteome</keyword>
<dbReference type="InterPro" id="IPR006612">
    <property type="entry name" value="THAP_Znf"/>
</dbReference>
<evidence type="ECO:0000256" key="4">
    <source>
        <dbReference type="ARBA" id="ARBA00023125"/>
    </source>
</evidence>
<dbReference type="PROSITE" id="PS50950">
    <property type="entry name" value="ZF_THAP"/>
    <property type="match status" value="1"/>
</dbReference>
<feature type="domain" description="THAP-type" evidence="6">
    <location>
        <begin position="8"/>
        <end position="102"/>
    </location>
</feature>
<keyword evidence="1" id="KW-0479">Metal-binding</keyword>
<dbReference type="Proteomes" id="UP000186698">
    <property type="component" value="Chromosome 4S"/>
</dbReference>
<reference evidence="8 9" key="1">
    <citation type="submission" date="2025-04" db="UniProtKB">
        <authorList>
            <consortium name="RefSeq"/>
        </authorList>
    </citation>
    <scope>IDENTIFICATION</scope>
    <source>
        <strain evidence="8 9">J_2021</strain>
        <tissue evidence="8 9">Erythrocytes</tissue>
    </source>
</reference>
<sequence>MEGLLLNMTRCIVKGCPHKSGQKLKYPDVILHPFPNNLHQIKKWLMQTGQHHGNDLDLVADKVLRGVKSSCFRMCSTHFSEDFYTFKGSRRTLKPNAVPTIFSTIPVLPIINAQSASVPAAKRMRIEDHQPFKSTVIRVVSRLVTVGTQTDHRRNQTDASTLTTKLSKEPDVATQTESPNKMEIAIQTGDDSIEAEIWKVEKDHTYPVCFVDPYKIIEPLENKSESKKPHPAKGCLSTLHILERESSPNLTHSPEAVSTDQNFLNLTTESLGQSTAFKHRDYVRQRKFIIFEENLDSLLHLIKCQHQQTPPCQAPILDIQKSINGSMVQVKLLCMDGHNSLVWNSQPLSGDVSAGNVLLANAVLLCGFSFQKVKKMFHLLRIPFFSDTTYSKYQVSYLFPASDLRWRQEQESNQKELSGKSVAIAGDCRFDTLGQSAKYCTYTMMDVMSKKILSFTIDQLGRGKTAAGVEKDTFETCLDNILDENIDVKIIATDRHDGIGKLMATKYSGVDHQLDVWKLCKSVAKKLVAASRKRHCHDICKWISAIANHLWWCAQTCNQDVDVLLDKWKSVMFHVANKHRFHSLENYTHCQHKRLTAVKERKCAWITSQHPAHTPLSRIINDRALIRDISKIEKFCHTRDLQSFHSKALKYQSKRSSFNMDSMYTDTILAALSHNRNVTREEAKKNSAQNSPFGEEHYKVAFSKQKHRADKYVCADVVDDYLLDIMSNSLKILSGELVNQWSSRSRILR</sequence>
<dbReference type="GeneID" id="108715139"/>
<dbReference type="RefSeq" id="XP_041416636.1">
    <property type="nucleotide sequence ID" value="XM_041560702.1"/>
</dbReference>
<dbReference type="AlphaFoldDB" id="A0A8J1KGX2"/>
<dbReference type="Pfam" id="PF05485">
    <property type="entry name" value="THAP"/>
    <property type="match status" value="1"/>
</dbReference>
<dbReference type="OrthoDB" id="9880673at2759"/>
<evidence type="ECO:0000259" key="6">
    <source>
        <dbReference type="PROSITE" id="PS50950"/>
    </source>
</evidence>